<accession>A7ITN4</accession>
<proteinExistence type="predicted"/>
<keyword evidence="1" id="KW-0472">Membrane</keyword>
<evidence type="ECO:0000313" key="3">
    <source>
        <dbReference type="Proteomes" id="UP000246715"/>
    </source>
</evidence>
<keyword evidence="1" id="KW-1133">Transmembrane helix</keyword>
<evidence type="ECO:0000313" key="2">
    <source>
        <dbReference type="EMBL" id="ABT13708.1"/>
    </source>
</evidence>
<reference evidence="2 3" key="1">
    <citation type="journal article" date="2007" name="Virology">
        <title>Sequence and annotation of the 314-kb MT325 and the 321-kb FR483 viruses that infect Chlorella Pbi.</title>
        <authorList>
            <person name="Fitzgerald L.A."/>
            <person name="Graves M.V."/>
            <person name="Li X."/>
            <person name="Feldblyum T."/>
            <person name="Hartigan J."/>
            <person name="Van Etten J.L."/>
        </authorList>
    </citation>
    <scope>NUCLEOTIDE SEQUENCE [LARGE SCALE GENOMIC DNA]</scope>
    <source>
        <strain evidence="2 3">MT325</strain>
    </source>
</reference>
<evidence type="ECO:0000256" key="1">
    <source>
        <dbReference type="SAM" id="Phobius"/>
    </source>
</evidence>
<organismHost>
    <name type="scientific">Paramecium bursaria</name>
    <dbReference type="NCBI Taxonomy" id="74790"/>
</organismHost>
<dbReference type="EMBL" id="DQ491001">
    <property type="protein sequence ID" value="ABT13708.1"/>
    <property type="molecule type" value="Genomic_DNA"/>
</dbReference>
<sequence>MQGSLWEMVAGSRASLLHQQQLLPSMFVAISLGHTPMYLTLLQMSEATLLMFASQWMETSQRVPT</sequence>
<keyword evidence="1" id="KW-0812">Transmembrane</keyword>
<feature type="transmembrane region" description="Helical" evidence="1">
    <location>
        <begin position="22"/>
        <end position="42"/>
    </location>
</feature>
<organism evidence="2 3">
    <name type="scientific">Paramecium bursaria Chlorella virus MT325</name>
    <name type="common">PBCV-MT325</name>
    <dbReference type="NCBI Taxonomy" id="346932"/>
    <lineage>
        <taxon>Viruses</taxon>
        <taxon>Varidnaviria</taxon>
        <taxon>Bamfordvirae</taxon>
        <taxon>Nucleocytoviricota</taxon>
        <taxon>Megaviricetes</taxon>
        <taxon>Algavirales</taxon>
        <taxon>Phycodnaviridae</taxon>
        <taxon>Chlorovirus</taxon>
        <taxon>Chlorovirus conductrix</taxon>
        <taxon>Paramecium bursaria Chlorella virus A1</taxon>
    </lineage>
</organism>
<dbReference type="Proteomes" id="UP000246715">
    <property type="component" value="Segment"/>
</dbReference>
<protein>
    <submittedName>
        <fullName evidence="2">Uncharacterized protein m154R</fullName>
    </submittedName>
</protein>
<name>A7ITN4_PBCVM</name>
<gene>
    <name evidence="2" type="primary">m154R</name>
    <name evidence="2" type="ORF">MT325_m154R</name>
</gene>